<protein>
    <submittedName>
        <fullName evidence="1">TCF4</fullName>
    </submittedName>
</protein>
<gene>
    <name evidence="1" type="ORF">AKO1_000798</name>
</gene>
<keyword evidence="2" id="KW-1185">Reference proteome</keyword>
<sequence length="223" mass="26092">MGDLRERCTSLINLMSEQMTQLPNNNITDNQASNNATYLKTIDFLQKELQDRLELINDLKAMLETRVNGPGSTMIVQIEDLHSVLSTSLSCVNNISHKFEFIVQNTTNEIKKFVSMLTMEVAVIDHQIFQQRETLERLMLTCDQVIGERDQLKIEVAMINKDLNEKIFKLNENLISTQQKNDQRLADLRREYEERLIDSRTDHEVQRLRAEVTELRRRLNNKL</sequence>
<dbReference type="EMBL" id="JAOPGA020001336">
    <property type="protein sequence ID" value="KAL0487376.1"/>
    <property type="molecule type" value="Genomic_DNA"/>
</dbReference>
<evidence type="ECO:0000313" key="2">
    <source>
        <dbReference type="Proteomes" id="UP001431209"/>
    </source>
</evidence>
<name>A0AAW2ZC87_9EUKA</name>
<organism evidence="1 2">
    <name type="scientific">Acrasis kona</name>
    <dbReference type="NCBI Taxonomy" id="1008807"/>
    <lineage>
        <taxon>Eukaryota</taxon>
        <taxon>Discoba</taxon>
        <taxon>Heterolobosea</taxon>
        <taxon>Tetramitia</taxon>
        <taxon>Eutetramitia</taxon>
        <taxon>Acrasidae</taxon>
        <taxon>Acrasis</taxon>
    </lineage>
</organism>
<reference evidence="1 2" key="1">
    <citation type="submission" date="2024-03" db="EMBL/GenBank/DDBJ databases">
        <title>The Acrasis kona genome and developmental transcriptomes reveal deep origins of eukaryotic multicellular pathways.</title>
        <authorList>
            <person name="Sheikh S."/>
            <person name="Fu C.-J."/>
            <person name="Brown M.W."/>
            <person name="Baldauf S.L."/>
        </authorList>
    </citation>
    <scope>NUCLEOTIDE SEQUENCE [LARGE SCALE GENOMIC DNA]</scope>
    <source>
        <strain evidence="1 2">ATCC MYA-3509</strain>
    </source>
</reference>
<comment type="caution">
    <text evidence="1">The sequence shown here is derived from an EMBL/GenBank/DDBJ whole genome shotgun (WGS) entry which is preliminary data.</text>
</comment>
<dbReference type="AlphaFoldDB" id="A0AAW2ZC87"/>
<accession>A0AAW2ZC87</accession>
<dbReference type="Proteomes" id="UP001431209">
    <property type="component" value="Unassembled WGS sequence"/>
</dbReference>
<evidence type="ECO:0000313" key="1">
    <source>
        <dbReference type="EMBL" id="KAL0487376.1"/>
    </source>
</evidence>
<proteinExistence type="predicted"/>